<evidence type="ECO:0000256" key="6">
    <source>
        <dbReference type="ARBA" id="ARBA00023315"/>
    </source>
</evidence>
<dbReference type="EMBL" id="HBFP01010847">
    <property type="protein sequence ID" value="CAD8823413.1"/>
    <property type="molecule type" value="Transcribed_RNA"/>
</dbReference>
<evidence type="ECO:0000256" key="1">
    <source>
        <dbReference type="ARBA" id="ARBA00004141"/>
    </source>
</evidence>
<proteinExistence type="inferred from homology"/>
<gene>
    <name evidence="9" type="ORF">TOLI1172_LOCUS7811</name>
</gene>
<evidence type="ECO:0000313" key="9">
    <source>
        <dbReference type="EMBL" id="CAD8823413.1"/>
    </source>
</evidence>
<evidence type="ECO:0000256" key="7">
    <source>
        <dbReference type="RuleBase" id="RU079119"/>
    </source>
</evidence>
<evidence type="ECO:0000256" key="5">
    <source>
        <dbReference type="ARBA" id="ARBA00023136"/>
    </source>
</evidence>
<comment type="similarity">
    <text evidence="7">Belongs to the DHHC palmitoyltransferase family.</text>
</comment>
<dbReference type="GO" id="GO:0016020">
    <property type="term" value="C:membrane"/>
    <property type="evidence" value="ECO:0007669"/>
    <property type="project" value="UniProtKB-SubCell"/>
</dbReference>
<feature type="transmembrane region" description="Helical" evidence="7">
    <location>
        <begin position="174"/>
        <end position="194"/>
    </location>
</feature>
<dbReference type="PROSITE" id="PS50216">
    <property type="entry name" value="DHHC"/>
    <property type="match status" value="1"/>
</dbReference>
<accession>A0A7S0ZJC5</accession>
<protein>
    <recommendedName>
        <fullName evidence="7">Palmitoyltransferase</fullName>
        <ecNumber evidence="7">2.3.1.225</ecNumber>
    </recommendedName>
</protein>
<dbReference type="Pfam" id="PF01529">
    <property type="entry name" value="DHHC"/>
    <property type="match status" value="1"/>
</dbReference>
<evidence type="ECO:0000256" key="4">
    <source>
        <dbReference type="ARBA" id="ARBA00022989"/>
    </source>
</evidence>
<keyword evidence="4 7" id="KW-1133">Transmembrane helix</keyword>
<feature type="transmembrane region" description="Helical" evidence="7">
    <location>
        <begin position="73"/>
        <end position="95"/>
    </location>
</feature>
<dbReference type="InterPro" id="IPR039859">
    <property type="entry name" value="PFA4/ZDH16/20/ERF2-like"/>
</dbReference>
<keyword evidence="6 7" id="KW-0012">Acyltransferase</keyword>
<dbReference type="AlphaFoldDB" id="A0A7S0ZJC5"/>
<feature type="domain" description="Palmitoyltransferase DHHC" evidence="8">
    <location>
        <begin position="128"/>
        <end position="254"/>
    </location>
</feature>
<keyword evidence="3 7" id="KW-0812">Transmembrane</keyword>
<evidence type="ECO:0000259" key="8">
    <source>
        <dbReference type="Pfam" id="PF01529"/>
    </source>
</evidence>
<name>A0A7S0ZJC5_9RHOD</name>
<dbReference type="InterPro" id="IPR001594">
    <property type="entry name" value="Palmitoyltrfase_DHHC"/>
</dbReference>
<reference evidence="9" key="1">
    <citation type="submission" date="2021-01" db="EMBL/GenBank/DDBJ databases">
        <authorList>
            <person name="Corre E."/>
            <person name="Pelletier E."/>
            <person name="Niang G."/>
            <person name="Scheremetjew M."/>
            <person name="Finn R."/>
            <person name="Kale V."/>
            <person name="Holt S."/>
            <person name="Cochrane G."/>
            <person name="Meng A."/>
            <person name="Brown T."/>
            <person name="Cohen L."/>
        </authorList>
    </citation>
    <scope>NUCLEOTIDE SEQUENCE</scope>
    <source>
        <strain evidence="9">CCMP3278</strain>
    </source>
</reference>
<comment type="subcellular location">
    <subcellularLocation>
        <location evidence="1">Membrane</location>
        <topology evidence="1">Multi-pass membrane protein</topology>
    </subcellularLocation>
</comment>
<comment type="domain">
    <text evidence="7">The DHHC domain is required for palmitoyltransferase activity.</text>
</comment>
<evidence type="ECO:0000256" key="2">
    <source>
        <dbReference type="ARBA" id="ARBA00022679"/>
    </source>
</evidence>
<dbReference type="EC" id="2.3.1.225" evidence="7"/>
<evidence type="ECO:0000256" key="3">
    <source>
        <dbReference type="ARBA" id="ARBA00022692"/>
    </source>
</evidence>
<dbReference type="PANTHER" id="PTHR12246">
    <property type="entry name" value="PALMITOYLTRANSFERASE ZDHHC16"/>
    <property type="match status" value="1"/>
</dbReference>
<feature type="transmembrane region" description="Helical" evidence="7">
    <location>
        <begin position="214"/>
        <end position="237"/>
    </location>
</feature>
<dbReference type="GO" id="GO:0019706">
    <property type="term" value="F:protein-cysteine S-palmitoyltransferase activity"/>
    <property type="evidence" value="ECO:0007669"/>
    <property type="project" value="UniProtKB-EC"/>
</dbReference>
<organism evidence="9">
    <name type="scientific">Timspurckia oligopyrenoides</name>
    <dbReference type="NCBI Taxonomy" id="708627"/>
    <lineage>
        <taxon>Eukaryota</taxon>
        <taxon>Rhodophyta</taxon>
        <taxon>Bangiophyceae</taxon>
        <taxon>Porphyridiales</taxon>
        <taxon>Porphyridiaceae</taxon>
        <taxon>Timspurckia</taxon>
    </lineage>
</organism>
<keyword evidence="5 7" id="KW-0472">Membrane</keyword>
<sequence>MNSFTSNSSFSLLNSICNGAQYLPCTINRSIPFLPIIFVIFSLISGYYFVIISTFNLHSFTNTSLFHSLSNSLFYLLFHILYLFILISYLLCVFTDPGTIPISWKRSSNSTQHENPLIPLNERDSDGNLRFCKHCMNYKPDRSHHCKSCRKCILKMDHHCVFIANCVGFYNQKYFILFLITSWIGCILASITGFHSVQHFLFHSTESNQNSSRFPLILIMYVVIVSMTASLSVFVPFHCYLTSIGLTTIESYENMNASRMNMLKFYDRGCFMNWKSTCGDSIWTWFLPIRYSIQGNGLNYNLNHHQTSEFLSDTDII</sequence>
<feature type="transmembrane region" description="Helical" evidence="7">
    <location>
        <begin position="33"/>
        <end position="53"/>
    </location>
</feature>
<comment type="catalytic activity">
    <reaction evidence="7">
        <text>L-cysteinyl-[protein] + hexadecanoyl-CoA = S-hexadecanoyl-L-cysteinyl-[protein] + CoA</text>
        <dbReference type="Rhea" id="RHEA:36683"/>
        <dbReference type="Rhea" id="RHEA-COMP:10131"/>
        <dbReference type="Rhea" id="RHEA-COMP:11032"/>
        <dbReference type="ChEBI" id="CHEBI:29950"/>
        <dbReference type="ChEBI" id="CHEBI:57287"/>
        <dbReference type="ChEBI" id="CHEBI:57379"/>
        <dbReference type="ChEBI" id="CHEBI:74151"/>
        <dbReference type="EC" id="2.3.1.225"/>
    </reaction>
</comment>
<keyword evidence="2 7" id="KW-0808">Transferase</keyword>